<evidence type="ECO:0000256" key="1">
    <source>
        <dbReference type="ARBA" id="ARBA00000853"/>
    </source>
</evidence>
<dbReference type="GO" id="GO:0005737">
    <property type="term" value="C:cytoplasm"/>
    <property type="evidence" value="ECO:0007669"/>
    <property type="project" value="InterPro"/>
</dbReference>
<dbReference type="GO" id="GO:0019556">
    <property type="term" value="P:L-histidine catabolic process to glutamate and formamide"/>
    <property type="evidence" value="ECO:0007669"/>
    <property type="project" value="UniProtKB-UniPathway"/>
</dbReference>
<accession>A0A8B8A1H5</accession>
<dbReference type="GO" id="GO:0050480">
    <property type="term" value="F:imidazolonepropionase activity"/>
    <property type="evidence" value="ECO:0007669"/>
    <property type="project" value="UniProtKB-EC"/>
</dbReference>
<comment type="catalytic activity">
    <reaction evidence="1">
        <text>4-imidazolone-5-propanoate + H2O = N-formimidoyl-L-glutamate</text>
        <dbReference type="Rhea" id="RHEA:23660"/>
        <dbReference type="ChEBI" id="CHEBI:15377"/>
        <dbReference type="ChEBI" id="CHEBI:58928"/>
        <dbReference type="ChEBI" id="CHEBI:77893"/>
        <dbReference type="EC" id="3.5.2.7"/>
    </reaction>
</comment>
<dbReference type="GO" id="GO:0019557">
    <property type="term" value="P:L-histidine catabolic process to glutamate and formate"/>
    <property type="evidence" value="ECO:0007669"/>
    <property type="project" value="UniProtKB-UniPathway"/>
</dbReference>
<evidence type="ECO:0000313" key="14">
    <source>
        <dbReference type="RefSeq" id="XP_022109706.1"/>
    </source>
</evidence>
<keyword evidence="9" id="KW-0369">Histidine metabolism</keyword>
<dbReference type="EC" id="3.5.2.7" evidence="5"/>
<dbReference type="Gene3D" id="3.20.20.140">
    <property type="entry name" value="Metal-dependent hydrolases"/>
    <property type="match status" value="1"/>
</dbReference>
<keyword evidence="13" id="KW-1185">Reference proteome</keyword>
<evidence type="ECO:0000256" key="6">
    <source>
        <dbReference type="ARBA" id="ARBA00013406"/>
    </source>
</evidence>
<evidence type="ECO:0000256" key="10">
    <source>
        <dbReference type="ARBA" id="ARBA00022833"/>
    </source>
</evidence>
<dbReference type="SUPFAM" id="SSF51338">
    <property type="entry name" value="Composite domain of metallo-dependent hydrolases"/>
    <property type="match status" value="1"/>
</dbReference>
<dbReference type="InterPro" id="IPR005920">
    <property type="entry name" value="HutI"/>
</dbReference>
<dbReference type="Proteomes" id="UP000694845">
    <property type="component" value="Unplaced"/>
</dbReference>
<evidence type="ECO:0000256" key="5">
    <source>
        <dbReference type="ARBA" id="ARBA00012864"/>
    </source>
</evidence>
<evidence type="ECO:0000313" key="13">
    <source>
        <dbReference type="Proteomes" id="UP000694845"/>
    </source>
</evidence>
<evidence type="ECO:0000259" key="12">
    <source>
        <dbReference type="Pfam" id="PF01979"/>
    </source>
</evidence>
<evidence type="ECO:0000256" key="7">
    <source>
        <dbReference type="ARBA" id="ARBA00022723"/>
    </source>
</evidence>
<dbReference type="PANTHER" id="PTHR42752">
    <property type="entry name" value="IMIDAZOLONEPROPIONASE"/>
    <property type="match status" value="1"/>
</dbReference>
<evidence type="ECO:0000256" key="3">
    <source>
        <dbReference type="ARBA" id="ARBA00004758"/>
    </source>
</evidence>
<protein>
    <recommendedName>
        <fullName evidence="6">Probable imidazolonepropionase</fullName>
        <ecNumber evidence="5">3.5.2.7</ecNumber>
    </recommendedName>
</protein>
<dbReference type="InterPro" id="IPR006680">
    <property type="entry name" value="Amidohydro-rel"/>
</dbReference>
<dbReference type="Gene3D" id="2.30.40.10">
    <property type="entry name" value="Urease, subunit C, domain 1"/>
    <property type="match status" value="1"/>
</dbReference>
<name>A0A8B8A1H5_ACAPL</name>
<comment type="cofactor">
    <cofactor evidence="2">
        <name>Fe(3+)</name>
        <dbReference type="ChEBI" id="CHEBI:29034"/>
    </cofactor>
</comment>
<comment type="similarity">
    <text evidence="4">Belongs to the metallo-dependent hydrolases superfamily. HutI family.</text>
</comment>
<dbReference type="NCBIfam" id="TIGR01224">
    <property type="entry name" value="hutI"/>
    <property type="match status" value="1"/>
</dbReference>
<dbReference type="GO" id="GO:0046872">
    <property type="term" value="F:metal ion binding"/>
    <property type="evidence" value="ECO:0007669"/>
    <property type="project" value="UniProtKB-KW"/>
</dbReference>
<proteinExistence type="inferred from homology"/>
<keyword evidence="7" id="KW-0479">Metal-binding</keyword>
<keyword evidence="11" id="KW-0408">Iron</keyword>
<dbReference type="InterPro" id="IPR032466">
    <property type="entry name" value="Metal_Hydrolase"/>
</dbReference>
<dbReference type="KEGG" id="aplc:110989544"/>
<dbReference type="CDD" id="cd01296">
    <property type="entry name" value="Imidazolone-5PH"/>
    <property type="match status" value="1"/>
</dbReference>
<evidence type="ECO:0000256" key="9">
    <source>
        <dbReference type="ARBA" id="ARBA00022808"/>
    </source>
</evidence>
<evidence type="ECO:0000256" key="2">
    <source>
        <dbReference type="ARBA" id="ARBA00001965"/>
    </source>
</evidence>
<dbReference type="GeneID" id="110989544"/>
<dbReference type="CTD" id="144193"/>
<evidence type="ECO:0000256" key="4">
    <source>
        <dbReference type="ARBA" id="ARBA00008002"/>
    </source>
</evidence>
<sequence>MSFNSNSRFKLLVKNAKQVAVVSSGNQLVLRGKEMGQVAVMPESSPGINGCGAAQEGVSIVVNLSGMIEDIGCSSALDQKYSHATFDHVLDVSGMCVLPGLVDGHTHPVWAGDRVHEFAMKIAGASYMDVHKAGGGIGFTVEHTRAASEDELYNLLQPRLEGMLQAGTTLAECKSGYGLETATEMKMLRVLERARRELPIEISSTFCGAHSVPIGQTAEEATEDVINKQLPELQNLIETGDIQVDNIDVFCEKGVFDVDQSRRILQAGLQMGLSINFHGEELTYLGAAEMGSALKATAISHLEEISDAGITAMAEAGSVAVVLPTTAYILKLTPPPVRKMIENGVAVALGSDFNPNAFCLSMPLAMHLACVNLGMTMDEALVAATINAAASLGKSRSHGSLEVGKVGDMIVIDAPRWEHLIYQLGNHERMIKHVIKRGDVIQ</sequence>
<reference evidence="14" key="1">
    <citation type="submission" date="2025-08" db="UniProtKB">
        <authorList>
            <consortium name="RefSeq"/>
        </authorList>
    </citation>
    <scope>IDENTIFICATION</scope>
</reference>
<evidence type="ECO:0000256" key="8">
    <source>
        <dbReference type="ARBA" id="ARBA00022801"/>
    </source>
</evidence>
<keyword evidence="8" id="KW-0378">Hydrolase</keyword>
<keyword evidence="10" id="KW-0862">Zinc</keyword>
<dbReference type="OrthoDB" id="194468at2759"/>
<dbReference type="RefSeq" id="XP_022109706.1">
    <property type="nucleotide sequence ID" value="XM_022254014.1"/>
</dbReference>
<evidence type="ECO:0000256" key="11">
    <source>
        <dbReference type="ARBA" id="ARBA00023004"/>
    </source>
</evidence>
<organism evidence="13 14">
    <name type="scientific">Acanthaster planci</name>
    <name type="common">Crown-of-thorns starfish</name>
    <dbReference type="NCBI Taxonomy" id="133434"/>
    <lineage>
        <taxon>Eukaryota</taxon>
        <taxon>Metazoa</taxon>
        <taxon>Echinodermata</taxon>
        <taxon>Eleutherozoa</taxon>
        <taxon>Asterozoa</taxon>
        <taxon>Asteroidea</taxon>
        <taxon>Valvatacea</taxon>
        <taxon>Valvatida</taxon>
        <taxon>Acanthasteridae</taxon>
        <taxon>Acanthaster</taxon>
    </lineage>
</organism>
<dbReference type="OMA" id="CAPHARW"/>
<dbReference type="Pfam" id="PF01979">
    <property type="entry name" value="Amidohydro_1"/>
    <property type="match status" value="1"/>
</dbReference>
<dbReference type="UniPathway" id="UPA00379">
    <property type="reaction ID" value="UER00551"/>
</dbReference>
<feature type="domain" description="Amidohydrolase-related" evidence="12">
    <location>
        <begin position="97"/>
        <end position="440"/>
    </location>
</feature>
<gene>
    <name evidence="14" type="primary">LOC110989544</name>
</gene>
<dbReference type="AlphaFoldDB" id="A0A8B8A1H5"/>
<dbReference type="FunFam" id="3.20.20.140:FF:000007">
    <property type="entry name" value="Imidazolonepropionase"/>
    <property type="match status" value="1"/>
</dbReference>
<comment type="pathway">
    <text evidence="3">Amino-acid degradation; L-histidine degradation into L-glutamate; N-formimidoyl-L-glutamate from L-histidine: step 3/3.</text>
</comment>
<dbReference type="InterPro" id="IPR011059">
    <property type="entry name" value="Metal-dep_hydrolase_composite"/>
</dbReference>
<dbReference type="SUPFAM" id="SSF51556">
    <property type="entry name" value="Metallo-dependent hydrolases"/>
    <property type="match status" value="1"/>
</dbReference>
<dbReference type="PANTHER" id="PTHR42752:SF1">
    <property type="entry name" value="IMIDAZOLONEPROPIONASE-RELATED"/>
    <property type="match status" value="1"/>
</dbReference>